<dbReference type="RefSeq" id="WP_131802247.1">
    <property type="nucleotide sequence ID" value="NZ_FOYP01000001.1"/>
</dbReference>
<evidence type="ECO:0000256" key="1">
    <source>
        <dbReference type="SAM" id="MobiDB-lite"/>
    </source>
</evidence>
<proteinExistence type="predicted"/>
<dbReference type="AlphaFoldDB" id="A0A1I6FTI1"/>
<dbReference type="Proteomes" id="UP000199478">
    <property type="component" value="Unassembled WGS sequence"/>
</dbReference>
<gene>
    <name evidence="2" type="ORF">SAMN04488005_0458</name>
</gene>
<accession>A0A1I6FTI1</accession>
<keyword evidence="3" id="KW-1185">Reference proteome</keyword>
<evidence type="ECO:0000313" key="3">
    <source>
        <dbReference type="Proteomes" id="UP000199478"/>
    </source>
</evidence>
<reference evidence="3" key="1">
    <citation type="submission" date="2016-10" db="EMBL/GenBank/DDBJ databases">
        <authorList>
            <person name="Varghese N."/>
            <person name="Submissions S."/>
        </authorList>
    </citation>
    <scope>NUCLEOTIDE SEQUENCE [LARGE SCALE GENOMIC DNA]</scope>
    <source>
        <strain evidence="3">DSM 26879</strain>
    </source>
</reference>
<organism evidence="2 3">
    <name type="scientific">Yoonia tamlensis</name>
    <dbReference type="NCBI Taxonomy" id="390270"/>
    <lineage>
        <taxon>Bacteria</taxon>
        <taxon>Pseudomonadati</taxon>
        <taxon>Pseudomonadota</taxon>
        <taxon>Alphaproteobacteria</taxon>
        <taxon>Rhodobacterales</taxon>
        <taxon>Paracoccaceae</taxon>
        <taxon>Yoonia</taxon>
    </lineage>
</organism>
<dbReference type="EMBL" id="FOYP01000001">
    <property type="protein sequence ID" value="SFR33233.1"/>
    <property type="molecule type" value="Genomic_DNA"/>
</dbReference>
<name>A0A1I6FTI1_9RHOB</name>
<evidence type="ECO:0000313" key="2">
    <source>
        <dbReference type="EMBL" id="SFR33233.1"/>
    </source>
</evidence>
<protein>
    <submittedName>
        <fullName evidence="2">Uncharacterized protein</fullName>
    </submittedName>
</protein>
<feature type="region of interest" description="Disordered" evidence="1">
    <location>
        <begin position="1"/>
        <end position="64"/>
    </location>
</feature>
<sequence length="64" mass="6896">MSNMFKPKVPDTQAAAPPPLDTTPNRLVIAKDDVRKASARGKGKLRIDLNKPKTSSATGLQVPR</sequence>
<feature type="compositionally biased region" description="Polar residues" evidence="1">
    <location>
        <begin position="52"/>
        <end position="64"/>
    </location>
</feature>
<dbReference type="STRING" id="390270.SAMN04488005_0458"/>